<name>A0ABR2U9P0_9ROSI</name>
<accession>A0ABR2U9P0</accession>
<feature type="compositionally biased region" description="Basic and acidic residues" evidence="1">
    <location>
        <begin position="242"/>
        <end position="254"/>
    </location>
</feature>
<keyword evidence="3" id="KW-1185">Reference proteome</keyword>
<dbReference type="Proteomes" id="UP001396334">
    <property type="component" value="Unassembled WGS sequence"/>
</dbReference>
<proteinExistence type="predicted"/>
<evidence type="ECO:0000313" key="3">
    <source>
        <dbReference type="Proteomes" id="UP001396334"/>
    </source>
</evidence>
<evidence type="ECO:0000313" key="2">
    <source>
        <dbReference type="EMBL" id="KAK9046437.1"/>
    </source>
</evidence>
<feature type="compositionally biased region" description="Polar residues" evidence="1">
    <location>
        <begin position="214"/>
        <end position="240"/>
    </location>
</feature>
<gene>
    <name evidence="2" type="ORF">V6N11_052324</name>
</gene>
<feature type="region of interest" description="Disordered" evidence="1">
    <location>
        <begin position="203"/>
        <end position="276"/>
    </location>
</feature>
<protein>
    <submittedName>
        <fullName evidence="2">Uncharacterized protein</fullName>
    </submittedName>
</protein>
<evidence type="ECO:0000256" key="1">
    <source>
        <dbReference type="SAM" id="MobiDB-lite"/>
    </source>
</evidence>
<organism evidence="2 3">
    <name type="scientific">Hibiscus sabdariffa</name>
    <name type="common">roselle</name>
    <dbReference type="NCBI Taxonomy" id="183260"/>
    <lineage>
        <taxon>Eukaryota</taxon>
        <taxon>Viridiplantae</taxon>
        <taxon>Streptophyta</taxon>
        <taxon>Embryophyta</taxon>
        <taxon>Tracheophyta</taxon>
        <taxon>Spermatophyta</taxon>
        <taxon>Magnoliopsida</taxon>
        <taxon>eudicotyledons</taxon>
        <taxon>Gunneridae</taxon>
        <taxon>Pentapetalae</taxon>
        <taxon>rosids</taxon>
        <taxon>malvids</taxon>
        <taxon>Malvales</taxon>
        <taxon>Malvaceae</taxon>
        <taxon>Malvoideae</taxon>
        <taxon>Hibiscus</taxon>
    </lineage>
</organism>
<comment type="caution">
    <text evidence="2">The sequence shown here is derived from an EMBL/GenBank/DDBJ whole genome shotgun (WGS) entry which is preliminary data.</text>
</comment>
<reference evidence="2 3" key="1">
    <citation type="journal article" date="2024" name="G3 (Bethesda)">
        <title>Genome assembly of Hibiscus sabdariffa L. provides insights into metabolisms of medicinal natural products.</title>
        <authorList>
            <person name="Kim T."/>
        </authorList>
    </citation>
    <scope>NUCLEOTIDE SEQUENCE [LARGE SCALE GENOMIC DNA]</scope>
    <source>
        <strain evidence="2">TK-2024</strain>
        <tissue evidence="2">Old leaves</tissue>
    </source>
</reference>
<dbReference type="EMBL" id="JBBPBN010000001">
    <property type="protein sequence ID" value="KAK9046437.1"/>
    <property type="molecule type" value="Genomic_DNA"/>
</dbReference>
<sequence length="276" mass="30563">MHDTPLLPPLSSTAQFVGLRSRPPDDLLGVVMPQLHESAVADVAMDDPRLASCLLELQQQNGVPADGFVEGKVSYTTMATRNPSNTRKSSASHTFSEDDIVVLEDDYVIDHFGEIPSIKFLNRVHGQIDKRQTAQPKPSENELYGSWMTVDTRLRRSSVTPNNNKSGTIKTHRSEIDNGSRFSMLMVEDDTSAREKVLSEFRPSTRDGPVLNVPGNTDSRATTHQPKATKNVTYMKSNPSKKSKDVARSDERMKPVQVSVDQDMIVISQDNAGKPD</sequence>